<dbReference type="AlphaFoldDB" id="A0A1M5FMF0"/>
<evidence type="ECO:0000313" key="2">
    <source>
        <dbReference type="Proteomes" id="UP000184112"/>
    </source>
</evidence>
<evidence type="ECO:0008006" key="3">
    <source>
        <dbReference type="Google" id="ProtNLM"/>
    </source>
</evidence>
<dbReference type="Proteomes" id="UP000184112">
    <property type="component" value="Unassembled WGS sequence"/>
</dbReference>
<evidence type="ECO:0000313" key="1">
    <source>
        <dbReference type="EMBL" id="SHF92599.1"/>
    </source>
</evidence>
<organism evidence="1 2">
    <name type="scientific">Flavobacterium johnsoniae</name>
    <name type="common">Cytophaga johnsonae</name>
    <dbReference type="NCBI Taxonomy" id="986"/>
    <lineage>
        <taxon>Bacteria</taxon>
        <taxon>Pseudomonadati</taxon>
        <taxon>Bacteroidota</taxon>
        <taxon>Flavobacteriia</taxon>
        <taxon>Flavobacteriales</taxon>
        <taxon>Flavobacteriaceae</taxon>
        <taxon>Flavobacterium</taxon>
    </lineage>
</organism>
<protein>
    <recommendedName>
        <fullName evidence="3">DUF481 domain-containing protein</fullName>
    </recommendedName>
</protein>
<proteinExistence type="predicted"/>
<dbReference type="RefSeq" id="WP_073407712.1">
    <property type="nucleotide sequence ID" value="NZ_FQWH01000001.1"/>
</dbReference>
<dbReference type="EMBL" id="FQWH01000001">
    <property type="protein sequence ID" value="SHF92599.1"/>
    <property type="molecule type" value="Genomic_DNA"/>
</dbReference>
<sequence length="242" mass="28130">MKFNRLLFTTVVLSAVAVQSQTTEKKNQLEFSVGNNFGFLKNLEFAPVAMYEYEGLVYKLNYTRTSKNENLFEVKLDYLSAGLKTDRLSNLNTDYSKVGLGFSYLKDIYSKDKFTIYVGLQSQTNTSIYSNPNTSTFNNGDYYTLHQEFGITGKLRYQINENQYLSSKLTLPVVLFRVTNAEGKFYTIDKYQSVLWDLEYGYKLSNHFDVKATYNFNYARLQVPSAYRELQHQLNLGINYKF</sequence>
<accession>A0A1M5FMF0</accession>
<name>A0A1M5FMF0_FLAJO</name>
<gene>
    <name evidence="1" type="ORF">SAMN05444388_1015</name>
</gene>
<reference evidence="1 2" key="1">
    <citation type="submission" date="2016-11" db="EMBL/GenBank/DDBJ databases">
        <authorList>
            <person name="Jaros S."/>
            <person name="Januszkiewicz K."/>
            <person name="Wedrychowicz H."/>
        </authorList>
    </citation>
    <scope>NUCLEOTIDE SEQUENCE [LARGE SCALE GENOMIC DNA]</scope>
    <source>
        <strain evidence="1 2">DSM 6792</strain>
    </source>
</reference>